<sequence length="87" mass="8786">MHFAVAGALGHCTKLGAAVTYEVGCGSVSAGAAVAGRRPWVVDHGGDRGSEGEAADGTPPEAVGAYPDASCPQRAVPAGSLRRKRRR</sequence>
<proteinExistence type="predicted"/>
<feature type="compositionally biased region" description="Basic and acidic residues" evidence="1">
    <location>
        <begin position="42"/>
        <end position="51"/>
    </location>
</feature>
<dbReference type="AlphaFoldDB" id="A0A6G1DZK8"/>
<protein>
    <submittedName>
        <fullName evidence="2">Uncharacterized protein</fullName>
    </submittedName>
</protein>
<organism evidence="2 3">
    <name type="scientific">Oryza meyeriana var. granulata</name>
    <dbReference type="NCBI Taxonomy" id="110450"/>
    <lineage>
        <taxon>Eukaryota</taxon>
        <taxon>Viridiplantae</taxon>
        <taxon>Streptophyta</taxon>
        <taxon>Embryophyta</taxon>
        <taxon>Tracheophyta</taxon>
        <taxon>Spermatophyta</taxon>
        <taxon>Magnoliopsida</taxon>
        <taxon>Liliopsida</taxon>
        <taxon>Poales</taxon>
        <taxon>Poaceae</taxon>
        <taxon>BOP clade</taxon>
        <taxon>Oryzoideae</taxon>
        <taxon>Oryzeae</taxon>
        <taxon>Oryzinae</taxon>
        <taxon>Oryza</taxon>
        <taxon>Oryza meyeriana</taxon>
    </lineage>
</organism>
<evidence type="ECO:0000313" key="3">
    <source>
        <dbReference type="Proteomes" id="UP000479710"/>
    </source>
</evidence>
<keyword evidence="3" id="KW-1185">Reference proteome</keyword>
<evidence type="ECO:0000256" key="1">
    <source>
        <dbReference type="SAM" id="MobiDB-lite"/>
    </source>
</evidence>
<comment type="caution">
    <text evidence="2">The sequence shown here is derived from an EMBL/GenBank/DDBJ whole genome shotgun (WGS) entry which is preliminary data.</text>
</comment>
<feature type="region of interest" description="Disordered" evidence="1">
    <location>
        <begin position="42"/>
        <end position="87"/>
    </location>
</feature>
<name>A0A6G1DZK8_9ORYZ</name>
<evidence type="ECO:0000313" key="2">
    <source>
        <dbReference type="EMBL" id="KAF0917877.1"/>
    </source>
</evidence>
<dbReference type="Proteomes" id="UP000479710">
    <property type="component" value="Unassembled WGS sequence"/>
</dbReference>
<accession>A0A6G1DZK8</accession>
<gene>
    <name evidence="2" type="ORF">E2562_021530</name>
</gene>
<reference evidence="2 3" key="1">
    <citation type="submission" date="2019-11" db="EMBL/GenBank/DDBJ databases">
        <title>Whole genome sequence of Oryza granulata.</title>
        <authorList>
            <person name="Li W."/>
        </authorList>
    </citation>
    <scope>NUCLEOTIDE SEQUENCE [LARGE SCALE GENOMIC DNA]</scope>
    <source>
        <strain evidence="3">cv. Menghai</strain>
        <tissue evidence="2">Leaf</tissue>
    </source>
</reference>
<dbReference type="EMBL" id="SPHZ02000005">
    <property type="protein sequence ID" value="KAF0917877.1"/>
    <property type="molecule type" value="Genomic_DNA"/>
</dbReference>